<comment type="caution">
    <text evidence="3">The sequence shown here is derived from an EMBL/GenBank/DDBJ whole genome shotgun (WGS) entry which is preliminary data.</text>
</comment>
<keyword evidence="4" id="KW-1185">Reference proteome</keyword>
<keyword evidence="1" id="KW-0175">Coiled coil</keyword>
<dbReference type="GO" id="GO:0070060">
    <property type="term" value="P:'de novo' actin filament nucleation"/>
    <property type="evidence" value="ECO:0007669"/>
    <property type="project" value="TreeGrafter"/>
</dbReference>
<dbReference type="GO" id="GO:0071933">
    <property type="term" value="F:Arp2/3 complex binding"/>
    <property type="evidence" value="ECO:0007669"/>
    <property type="project" value="TreeGrafter"/>
</dbReference>
<dbReference type="AlphaFoldDB" id="A0A401QHB0"/>
<feature type="non-terminal residue" evidence="3">
    <location>
        <position position="58"/>
    </location>
</feature>
<organism evidence="3 4">
    <name type="scientific">Scyliorhinus torazame</name>
    <name type="common">Cloudy catshark</name>
    <name type="synonym">Catulus torazame</name>
    <dbReference type="NCBI Taxonomy" id="75743"/>
    <lineage>
        <taxon>Eukaryota</taxon>
        <taxon>Metazoa</taxon>
        <taxon>Chordata</taxon>
        <taxon>Craniata</taxon>
        <taxon>Vertebrata</taxon>
        <taxon>Chondrichthyes</taxon>
        <taxon>Elasmobranchii</taxon>
        <taxon>Galeomorphii</taxon>
        <taxon>Galeoidea</taxon>
        <taxon>Carcharhiniformes</taxon>
        <taxon>Scyliorhinidae</taxon>
        <taxon>Scyliorhinus</taxon>
    </lineage>
</organism>
<reference evidence="3 4" key="1">
    <citation type="journal article" date="2018" name="Nat. Ecol. Evol.">
        <title>Shark genomes provide insights into elasmobranch evolution and the origin of vertebrates.</title>
        <authorList>
            <person name="Hara Y"/>
            <person name="Yamaguchi K"/>
            <person name="Onimaru K"/>
            <person name="Kadota M"/>
            <person name="Koyanagi M"/>
            <person name="Keeley SD"/>
            <person name="Tatsumi K"/>
            <person name="Tanaka K"/>
            <person name="Motone F"/>
            <person name="Kageyama Y"/>
            <person name="Nozu R"/>
            <person name="Adachi N"/>
            <person name="Nishimura O"/>
            <person name="Nakagawa R"/>
            <person name="Tanegashima C"/>
            <person name="Kiyatake I"/>
            <person name="Matsumoto R"/>
            <person name="Murakumo K"/>
            <person name="Nishida K"/>
            <person name="Terakita A"/>
            <person name="Kuratani S"/>
            <person name="Sato K"/>
            <person name="Hyodo S Kuraku.S."/>
        </authorList>
    </citation>
    <scope>NUCLEOTIDE SEQUENCE [LARGE SCALE GENOMIC DNA]</scope>
</reference>
<dbReference type="GO" id="GO:0034314">
    <property type="term" value="P:Arp2/3 complex-mediated actin nucleation"/>
    <property type="evidence" value="ECO:0007669"/>
    <property type="project" value="TreeGrafter"/>
</dbReference>
<feature type="non-terminal residue" evidence="3">
    <location>
        <position position="1"/>
    </location>
</feature>
<dbReference type="GO" id="GO:0072332">
    <property type="term" value="P:intrinsic apoptotic signaling pathway by p53 class mediator"/>
    <property type="evidence" value="ECO:0007669"/>
    <property type="project" value="TreeGrafter"/>
</dbReference>
<sequence>LLEKHKITEIMVELLELYQEEDDAYIALSEATTELYQYLLQPFRDMRELSMLRRQQIK</sequence>
<dbReference type="Proteomes" id="UP000288216">
    <property type="component" value="Unassembled WGS sequence"/>
</dbReference>
<evidence type="ECO:0000313" key="4">
    <source>
        <dbReference type="Proteomes" id="UP000288216"/>
    </source>
</evidence>
<dbReference type="STRING" id="75743.A0A401QHB0"/>
<dbReference type="EMBL" id="BFAA01090577">
    <property type="protein sequence ID" value="GCB84791.1"/>
    <property type="molecule type" value="Genomic_DNA"/>
</dbReference>
<dbReference type="GO" id="GO:0005737">
    <property type="term" value="C:cytoplasm"/>
    <property type="evidence" value="ECO:0007669"/>
    <property type="project" value="TreeGrafter"/>
</dbReference>
<name>A0A401QHB0_SCYTO</name>
<proteinExistence type="predicted"/>
<evidence type="ECO:0000313" key="3">
    <source>
        <dbReference type="EMBL" id="GCB84791.1"/>
    </source>
</evidence>
<accession>A0A401QHB0</accession>
<gene>
    <name evidence="3" type="ORF">scyTo_0025389</name>
</gene>
<dbReference type="PANTHER" id="PTHR23330">
    <property type="entry name" value="P300 TRANSCRIPTIONAL COFACTOR JMY-RELATED"/>
    <property type="match status" value="1"/>
</dbReference>
<dbReference type="GO" id="GO:0043065">
    <property type="term" value="P:positive regulation of apoptotic process"/>
    <property type="evidence" value="ECO:0007669"/>
    <property type="project" value="TreeGrafter"/>
</dbReference>
<protein>
    <recommendedName>
        <fullName evidence="2">JMY/WHAMM middle domain-containing protein</fullName>
    </recommendedName>
</protein>
<dbReference type="InterPro" id="IPR031738">
    <property type="entry name" value="JMY/WHAMM"/>
</dbReference>
<dbReference type="OrthoDB" id="6284683at2759"/>
<feature type="domain" description="JMY/WHAMM middle" evidence="2">
    <location>
        <begin position="1"/>
        <end position="58"/>
    </location>
</feature>
<evidence type="ECO:0000259" key="2">
    <source>
        <dbReference type="Pfam" id="PF15871"/>
    </source>
</evidence>
<dbReference type="Pfam" id="PF15871">
    <property type="entry name" value="JMY"/>
    <property type="match status" value="1"/>
</dbReference>
<dbReference type="GO" id="GO:0003713">
    <property type="term" value="F:transcription coactivator activity"/>
    <property type="evidence" value="ECO:0007669"/>
    <property type="project" value="TreeGrafter"/>
</dbReference>
<dbReference type="PANTHER" id="PTHR23330:SF8">
    <property type="entry name" value="JUNCTION-MEDIATING AND -REGULATORY PROTEIN"/>
    <property type="match status" value="1"/>
</dbReference>
<evidence type="ECO:0000256" key="1">
    <source>
        <dbReference type="ARBA" id="ARBA00023054"/>
    </source>
</evidence>
<dbReference type="GO" id="GO:0005634">
    <property type="term" value="C:nucleus"/>
    <property type="evidence" value="ECO:0007669"/>
    <property type="project" value="TreeGrafter"/>
</dbReference>